<dbReference type="AlphaFoldDB" id="A0A1F5T067"/>
<dbReference type="SUPFAM" id="SSF48317">
    <property type="entry name" value="Acid phosphatase/Vanadium-dependent haloperoxidase"/>
    <property type="match status" value="1"/>
</dbReference>
<proteinExistence type="predicted"/>
<evidence type="ECO:0000259" key="6">
    <source>
        <dbReference type="Pfam" id="PF14378"/>
    </source>
</evidence>
<evidence type="ECO:0000256" key="4">
    <source>
        <dbReference type="ARBA" id="ARBA00023136"/>
    </source>
</evidence>
<dbReference type="InterPro" id="IPR036938">
    <property type="entry name" value="PAP2/HPO_sf"/>
</dbReference>
<evidence type="ECO:0000313" key="8">
    <source>
        <dbReference type="Proteomes" id="UP000179001"/>
    </source>
</evidence>
<evidence type="ECO:0000313" key="7">
    <source>
        <dbReference type="EMBL" id="OGF32354.1"/>
    </source>
</evidence>
<organism evidence="7 8">
    <name type="scientific">Candidatus Falkowbacteria bacterium RIFOXYC2_FULL_36_12</name>
    <dbReference type="NCBI Taxonomy" id="1798002"/>
    <lineage>
        <taxon>Bacteria</taxon>
        <taxon>Candidatus Falkowiibacteriota</taxon>
    </lineage>
</organism>
<keyword evidence="3 5" id="KW-1133">Transmembrane helix</keyword>
<dbReference type="GO" id="GO:0016020">
    <property type="term" value="C:membrane"/>
    <property type="evidence" value="ECO:0007669"/>
    <property type="project" value="UniProtKB-SubCell"/>
</dbReference>
<feature type="transmembrane region" description="Helical" evidence="5">
    <location>
        <begin position="138"/>
        <end position="154"/>
    </location>
</feature>
<dbReference type="Pfam" id="PF14378">
    <property type="entry name" value="PAP2_3"/>
    <property type="match status" value="1"/>
</dbReference>
<dbReference type="STRING" id="1798002.A2478_03475"/>
<dbReference type="InterPro" id="IPR052185">
    <property type="entry name" value="IPC_Synthase-Related"/>
</dbReference>
<dbReference type="Gene3D" id="1.20.144.10">
    <property type="entry name" value="Phosphatidic acid phosphatase type 2/haloperoxidase"/>
    <property type="match status" value="1"/>
</dbReference>
<name>A0A1F5T067_9BACT</name>
<reference evidence="7 8" key="1">
    <citation type="journal article" date="2016" name="Nat. Commun.">
        <title>Thousands of microbial genomes shed light on interconnected biogeochemical processes in an aquifer system.</title>
        <authorList>
            <person name="Anantharaman K."/>
            <person name="Brown C.T."/>
            <person name="Hug L.A."/>
            <person name="Sharon I."/>
            <person name="Castelle C.J."/>
            <person name="Probst A.J."/>
            <person name="Thomas B.C."/>
            <person name="Singh A."/>
            <person name="Wilkins M.J."/>
            <person name="Karaoz U."/>
            <person name="Brodie E.L."/>
            <person name="Williams K.H."/>
            <person name="Hubbard S.S."/>
            <person name="Banfield J.F."/>
        </authorList>
    </citation>
    <scope>NUCLEOTIDE SEQUENCE [LARGE SCALE GENOMIC DNA]</scope>
</reference>
<feature type="transmembrane region" description="Helical" evidence="5">
    <location>
        <begin position="159"/>
        <end position="176"/>
    </location>
</feature>
<evidence type="ECO:0000256" key="5">
    <source>
        <dbReference type="SAM" id="Phobius"/>
    </source>
</evidence>
<keyword evidence="2 5" id="KW-0812">Transmembrane</keyword>
<feature type="domain" description="Inositolphosphotransferase Aur1/Ipt1" evidence="6">
    <location>
        <begin position="67"/>
        <end position="198"/>
    </location>
</feature>
<gene>
    <name evidence="7" type="ORF">A2478_03475</name>
</gene>
<evidence type="ECO:0000256" key="3">
    <source>
        <dbReference type="ARBA" id="ARBA00022989"/>
    </source>
</evidence>
<dbReference type="EMBL" id="MFGJ01000006">
    <property type="protein sequence ID" value="OGF32354.1"/>
    <property type="molecule type" value="Genomic_DNA"/>
</dbReference>
<feature type="transmembrane region" description="Helical" evidence="5">
    <location>
        <begin position="84"/>
        <end position="103"/>
    </location>
</feature>
<keyword evidence="4 5" id="KW-0472">Membrane</keyword>
<comment type="subcellular location">
    <subcellularLocation>
        <location evidence="1">Membrane</location>
        <topology evidence="1">Multi-pass membrane protein</topology>
    </subcellularLocation>
</comment>
<dbReference type="Proteomes" id="UP000179001">
    <property type="component" value="Unassembled WGS sequence"/>
</dbReference>
<dbReference type="InterPro" id="IPR026841">
    <property type="entry name" value="Aur1/Ipt1"/>
</dbReference>
<dbReference type="PANTHER" id="PTHR31310">
    <property type="match status" value="1"/>
</dbReference>
<accession>A0A1F5T067</accession>
<feature type="transmembrane region" description="Helical" evidence="5">
    <location>
        <begin position="12"/>
        <end position="29"/>
    </location>
</feature>
<dbReference type="PANTHER" id="PTHR31310:SF7">
    <property type="entry name" value="PA-PHOSPHATASE RELATED-FAMILY PROTEIN DDB_G0268928"/>
    <property type="match status" value="1"/>
</dbReference>
<feature type="transmembrane region" description="Helical" evidence="5">
    <location>
        <begin position="49"/>
        <end position="72"/>
    </location>
</feature>
<evidence type="ECO:0000256" key="2">
    <source>
        <dbReference type="ARBA" id="ARBA00022692"/>
    </source>
</evidence>
<protein>
    <recommendedName>
        <fullName evidence="6">Inositolphosphotransferase Aur1/Ipt1 domain-containing protein</fullName>
    </recommendedName>
</protein>
<feature type="transmembrane region" description="Helical" evidence="5">
    <location>
        <begin position="182"/>
        <end position="200"/>
    </location>
</feature>
<comment type="caution">
    <text evidence="7">The sequence shown here is derived from an EMBL/GenBank/DDBJ whole genome shotgun (WGS) entry which is preliminary data.</text>
</comment>
<evidence type="ECO:0000256" key="1">
    <source>
        <dbReference type="ARBA" id="ARBA00004141"/>
    </source>
</evidence>
<sequence length="217" mass="24880">MEFSLMFPVWRKYVACYLVILYGGAGYLLTNNISISEPTLFPLWDIDNLMPFLPWTLIVYSSIFGLIFIMPFLINSELMLKRTLLTGVSLITVNLAFFIIMPIEYPARPAIDSVLEIGSFWHNVYSILYNTDNAKNCFPSMHVSMVTFFVLIFYKTRPTMFKIFSIYGVFVALSTMTTKQHYFIDVVAGLLLAGLVYVIVGEEMVPQTREERNSGHD</sequence>